<keyword evidence="2" id="KW-1185">Reference proteome</keyword>
<dbReference type="Proteomes" id="UP001218218">
    <property type="component" value="Unassembled WGS sequence"/>
</dbReference>
<evidence type="ECO:0000313" key="2">
    <source>
        <dbReference type="Proteomes" id="UP001218218"/>
    </source>
</evidence>
<reference evidence="1" key="1">
    <citation type="submission" date="2023-03" db="EMBL/GenBank/DDBJ databases">
        <title>Massive genome expansion in bonnet fungi (Mycena s.s.) driven by repeated elements and novel gene families across ecological guilds.</title>
        <authorList>
            <consortium name="Lawrence Berkeley National Laboratory"/>
            <person name="Harder C.B."/>
            <person name="Miyauchi S."/>
            <person name="Viragh M."/>
            <person name="Kuo A."/>
            <person name="Thoen E."/>
            <person name="Andreopoulos B."/>
            <person name="Lu D."/>
            <person name="Skrede I."/>
            <person name="Drula E."/>
            <person name="Henrissat B."/>
            <person name="Morin E."/>
            <person name="Kohler A."/>
            <person name="Barry K."/>
            <person name="LaButti K."/>
            <person name="Morin E."/>
            <person name="Salamov A."/>
            <person name="Lipzen A."/>
            <person name="Mereny Z."/>
            <person name="Hegedus B."/>
            <person name="Baldrian P."/>
            <person name="Stursova M."/>
            <person name="Weitz H."/>
            <person name="Taylor A."/>
            <person name="Grigoriev I.V."/>
            <person name="Nagy L.G."/>
            <person name="Martin F."/>
            <person name="Kauserud H."/>
        </authorList>
    </citation>
    <scope>NUCLEOTIDE SEQUENCE</scope>
    <source>
        <strain evidence="1">CBHHK002</strain>
    </source>
</reference>
<evidence type="ECO:0000313" key="1">
    <source>
        <dbReference type="EMBL" id="KAJ7305397.1"/>
    </source>
</evidence>
<protein>
    <submittedName>
        <fullName evidence="1">Uncharacterized protein</fullName>
    </submittedName>
</protein>
<comment type="caution">
    <text evidence="1">The sequence shown here is derived from an EMBL/GenBank/DDBJ whole genome shotgun (WGS) entry which is preliminary data.</text>
</comment>
<dbReference type="AlphaFoldDB" id="A0AAD7E9Q2"/>
<sequence length="335" mass="38852">MASLYLLKNPDHYTNYKFKVFWWKSYVAAVRIAWNADNVPTYPVQTNDGVDDLDKETDVEQVVLIKSKGGVVAATNVDDYVSRPKSFEHVSLYEFIQMTTRVRRTPKQQKDFLESLKEADSDAMFVDETAEETEEWLVQDTTDAQVEDLLDLTSGEVSVHAYAKDHPLWETHYLRCDRKNLEVMVPNFVGGSLPRMDQGDREYYCCTMLTLFKPWRNGLDLKLDADSWHETFIEHQFTDRAQTLMKHFNVRYECNDARDDYSTLDKKKRRALPLFGGNQHPAMDGDESDKTYCDWDDGCPEDAAQEMVKGPKQLRKEKSMKEVERVLHTAGWTAV</sequence>
<feature type="non-terminal residue" evidence="1">
    <location>
        <position position="335"/>
    </location>
</feature>
<proteinExistence type="predicted"/>
<name>A0AAD7E9Q2_9AGAR</name>
<organism evidence="1 2">
    <name type="scientific">Mycena albidolilacea</name>
    <dbReference type="NCBI Taxonomy" id="1033008"/>
    <lineage>
        <taxon>Eukaryota</taxon>
        <taxon>Fungi</taxon>
        <taxon>Dikarya</taxon>
        <taxon>Basidiomycota</taxon>
        <taxon>Agaricomycotina</taxon>
        <taxon>Agaricomycetes</taxon>
        <taxon>Agaricomycetidae</taxon>
        <taxon>Agaricales</taxon>
        <taxon>Marasmiineae</taxon>
        <taxon>Mycenaceae</taxon>
        <taxon>Mycena</taxon>
    </lineage>
</organism>
<accession>A0AAD7E9Q2</accession>
<gene>
    <name evidence="1" type="ORF">DFH08DRAFT_721282</name>
</gene>
<dbReference type="EMBL" id="JARIHO010000097">
    <property type="protein sequence ID" value="KAJ7305397.1"/>
    <property type="molecule type" value="Genomic_DNA"/>
</dbReference>